<reference evidence="1 2" key="1">
    <citation type="submission" date="2016-10" db="EMBL/GenBank/DDBJ databases">
        <authorList>
            <person name="Varghese N."/>
            <person name="Submissions S."/>
        </authorList>
    </citation>
    <scope>NUCLEOTIDE SEQUENCE [LARGE SCALE GENOMIC DNA]</scope>
    <source>
        <strain evidence="1 2">CGMCC 1.7012</strain>
    </source>
</reference>
<protein>
    <submittedName>
        <fullName evidence="1">Uncharacterized protein</fullName>
    </submittedName>
</protein>
<comment type="caution">
    <text evidence="1">The sequence shown here is derived from an EMBL/GenBank/DDBJ whole genome shotgun (WGS) entry which is preliminary data.</text>
</comment>
<proteinExistence type="predicted"/>
<name>A0AA94KQJ5_9ENTR</name>
<dbReference type="Proteomes" id="UP000182314">
    <property type="component" value="Unassembled WGS sequence"/>
</dbReference>
<sequence length="56" mass="6260">MTTLLITSTSSGIGARLAARHHFPPNRTSRYSIKIINDIERTKTATANQRVVHEIN</sequence>
<evidence type="ECO:0000313" key="2">
    <source>
        <dbReference type="Proteomes" id="UP000182314"/>
    </source>
</evidence>
<dbReference type="AlphaFoldDB" id="A0AA94KQJ5"/>
<evidence type="ECO:0000313" key="1">
    <source>
        <dbReference type="EMBL" id="SFC61443.1"/>
    </source>
</evidence>
<accession>A0AA94KQJ5</accession>
<dbReference type="EMBL" id="FOKO01000003">
    <property type="protein sequence ID" value="SFC61443.1"/>
    <property type="molecule type" value="Genomic_DNA"/>
</dbReference>
<organism evidence="1 2">
    <name type="scientific">Kosakonia oryzae</name>
    <dbReference type="NCBI Taxonomy" id="497725"/>
    <lineage>
        <taxon>Bacteria</taxon>
        <taxon>Pseudomonadati</taxon>
        <taxon>Pseudomonadota</taxon>
        <taxon>Gammaproteobacteria</taxon>
        <taxon>Enterobacterales</taxon>
        <taxon>Enterobacteriaceae</taxon>
        <taxon>Kosakonia</taxon>
    </lineage>
</organism>
<gene>
    <name evidence="1" type="ORF">SAMN05216286_2908</name>
</gene>